<sequence length="697" mass="76880">MSERKLNIHAPLMSVRRSSATSPSLTEAKKKILEKRHTLPNYKSDSSMDLVTEPVAVPFNWEHIPGRRKGTGGSQPYQHPKEASNAPSPRLPPGKSTTANSNTKKPAEKESKVTSKSSSFNVNVVRLDCDKERKEEKRVSNVYMDDDDDIFSDALDKLSFTGSFSMNCSASGVSGLDNFDAKKSGTFSTDQQTRDFMMSRFLPAAKAMTLQPPQYASRKNSGPLEQPKHSGPLEQPKHSGLLEQPRHSGLLEQPRHSGLLEQPREIKKSVPEEKKPLPNNKHVSAIIPYTGPSQEEEESEDEDKDKGDRRYEESADISAKGCGLIPQLRIGNSLCLLNSVPGMKTSNQAPLAITYEVEKPAKSSNRRSFSPVPAVKKAWEAISKKKSSSRAASPEKQEVGKKWASESNRFNYSGELQQPGRLYPFRRSRAAAAGVSPCRSRPQSPFRGAPLDAKEAVSNLSGQLKFLQKGHVSIQNMLSQEGKRSLTVEKTLYIDTASTVKLSSCANSSSVDNKGKIDTEKYCSGIRYSQDIKKLEEALEGRGMLGSADAKSSILSNKVHSISQEDKAEQPVTNKRFNREYASSLAVHGKTGEDSNVNNQQIVVVAENLGNGKVDSGLSPIPPPLPKSPSESWLWRALKSSSQHSNQGVQPHSKRPDSNTVSSNSKWETIVKTSNLHHDHVRYSQELTTRKSQHWKS</sequence>
<accession>A0AAE1JY01</accession>
<organism evidence="2 3">
    <name type="scientific">Acacia crassicarpa</name>
    <name type="common">northern wattle</name>
    <dbReference type="NCBI Taxonomy" id="499986"/>
    <lineage>
        <taxon>Eukaryota</taxon>
        <taxon>Viridiplantae</taxon>
        <taxon>Streptophyta</taxon>
        <taxon>Embryophyta</taxon>
        <taxon>Tracheophyta</taxon>
        <taxon>Spermatophyta</taxon>
        <taxon>Magnoliopsida</taxon>
        <taxon>eudicotyledons</taxon>
        <taxon>Gunneridae</taxon>
        <taxon>Pentapetalae</taxon>
        <taxon>rosids</taxon>
        <taxon>fabids</taxon>
        <taxon>Fabales</taxon>
        <taxon>Fabaceae</taxon>
        <taxon>Caesalpinioideae</taxon>
        <taxon>mimosoid clade</taxon>
        <taxon>Acacieae</taxon>
        <taxon>Acacia</taxon>
    </lineage>
</organism>
<keyword evidence="3" id="KW-1185">Reference proteome</keyword>
<feature type="compositionally biased region" description="Polar residues" evidence="1">
    <location>
        <begin position="16"/>
        <end position="25"/>
    </location>
</feature>
<feature type="compositionally biased region" description="Polar residues" evidence="1">
    <location>
        <begin position="211"/>
        <end position="220"/>
    </location>
</feature>
<dbReference type="Pfam" id="PF05097">
    <property type="entry name" value="DUF688"/>
    <property type="match status" value="2"/>
</dbReference>
<comment type="caution">
    <text evidence="2">The sequence shown here is derived from an EMBL/GenBank/DDBJ whole genome shotgun (WGS) entry which is preliminary data.</text>
</comment>
<feature type="compositionally biased region" description="Polar residues" evidence="1">
    <location>
        <begin position="639"/>
        <end position="650"/>
    </location>
</feature>
<evidence type="ECO:0000313" key="3">
    <source>
        <dbReference type="Proteomes" id="UP001293593"/>
    </source>
</evidence>
<dbReference type="InterPro" id="IPR007789">
    <property type="entry name" value="DUF688"/>
</dbReference>
<feature type="compositionally biased region" description="Basic and acidic residues" evidence="1">
    <location>
        <begin position="262"/>
        <end position="276"/>
    </location>
</feature>
<feature type="compositionally biased region" description="Basic and acidic residues" evidence="1">
    <location>
        <begin position="393"/>
        <end position="402"/>
    </location>
</feature>
<feature type="region of interest" description="Disordered" evidence="1">
    <location>
        <begin position="60"/>
        <end position="118"/>
    </location>
</feature>
<feature type="region of interest" description="Disordered" evidence="1">
    <location>
        <begin position="208"/>
        <end position="314"/>
    </location>
</feature>
<evidence type="ECO:0000256" key="1">
    <source>
        <dbReference type="SAM" id="MobiDB-lite"/>
    </source>
</evidence>
<dbReference type="PANTHER" id="PTHR33671">
    <property type="entry name" value="N-METHYLTRANSFERASE, PUTATIVE (DUF688)-RELATED"/>
    <property type="match status" value="1"/>
</dbReference>
<proteinExistence type="predicted"/>
<feature type="region of interest" description="Disordered" evidence="1">
    <location>
        <begin position="638"/>
        <end position="666"/>
    </location>
</feature>
<feature type="compositionally biased region" description="Acidic residues" evidence="1">
    <location>
        <begin position="294"/>
        <end position="303"/>
    </location>
</feature>
<feature type="region of interest" description="Disordered" evidence="1">
    <location>
        <begin position="1"/>
        <end position="48"/>
    </location>
</feature>
<protein>
    <submittedName>
        <fullName evidence="2">Uncharacterized protein</fullName>
    </submittedName>
</protein>
<name>A0AAE1JY01_9FABA</name>
<dbReference type="PANTHER" id="PTHR33671:SF3">
    <property type="entry name" value="F28N24.8 PROTEIN"/>
    <property type="match status" value="1"/>
</dbReference>
<feature type="region of interest" description="Disordered" evidence="1">
    <location>
        <begin position="383"/>
        <end position="402"/>
    </location>
</feature>
<feature type="compositionally biased region" description="Basic and acidic residues" evidence="1">
    <location>
        <begin position="304"/>
        <end position="313"/>
    </location>
</feature>
<dbReference type="AlphaFoldDB" id="A0AAE1JY01"/>
<evidence type="ECO:0000313" key="2">
    <source>
        <dbReference type="EMBL" id="KAK4259610.1"/>
    </source>
</evidence>
<reference evidence="2" key="1">
    <citation type="submission" date="2023-10" db="EMBL/GenBank/DDBJ databases">
        <title>Chromosome-level genome of the transformable northern wattle, Acacia crassicarpa.</title>
        <authorList>
            <person name="Massaro I."/>
            <person name="Sinha N.R."/>
            <person name="Poethig S."/>
            <person name="Leichty A.R."/>
        </authorList>
    </citation>
    <scope>NUCLEOTIDE SEQUENCE</scope>
    <source>
        <strain evidence="2">Acra3RX</strain>
        <tissue evidence="2">Leaf</tissue>
    </source>
</reference>
<feature type="compositionally biased region" description="Polar residues" evidence="1">
    <location>
        <begin position="95"/>
        <end position="104"/>
    </location>
</feature>
<feature type="compositionally biased region" description="Basic and acidic residues" evidence="1">
    <location>
        <begin position="27"/>
        <end position="37"/>
    </location>
</feature>
<gene>
    <name evidence="2" type="ORF">QN277_005924</name>
</gene>
<dbReference type="EMBL" id="JAWXYG010000011">
    <property type="protein sequence ID" value="KAK4259610.1"/>
    <property type="molecule type" value="Genomic_DNA"/>
</dbReference>
<dbReference type="Proteomes" id="UP001293593">
    <property type="component" value="Unassembled WGS sequence"/>
</dbReference>